<dbReference type="AlphaFoldDB" id="A0A7M7LL48"/>
<dbReference type="OrthoDB" id="5406014at2759"/>
<reference evidence="4" key="1">
    <citation type="submission" date="2015-02" db="EMBL/GenBank/DDBJ databases">
        <title>Genome sequencing for Strongylocentrotus purpuratus.</title>
        <authorList>
            <person name="Murali S."/>
            <person name="Liu Y."/>
            <person name="Vee V."/>
            <person name="English A."/>
            <person name="Wang M."/>
            <person name="Skinner E."/>
            <person name="Han Y."/>
            <person name="Muzny D.M."/>
            <person name="Worley K.C."/>
            <person name="Gibbs R.A."/>
        </authorList>
    </citation>
    <scope>NUCLEOTIDE SEQUENCE</scope>
</reference>
<dbReference type="Gene3D" id="1.25.40.20">
    <property type="entry name" value="Ankyrin repeat-containing domain"/>
    <property type="match status" value="2"/>
</dbReference>
<dbReference type="SUPFAM" id="SSF48403">
    <property type="entry name" value="Ankyrin repeat"/>
    <property type="match status" value="1"/>
</dbReference>
<dbReference type="InterPro" id="IPR002110">
    <property type="entry name" value="Ankyrin_rpt"/>
</dbReference>
<dbReference type="Pfam" id="PF12796">
    <property type="entry name" value="Ank_2"/>
    <property type="match status" value="2"/>
</dbReference>
<reference evidence="3" key="2">
    <citation type="submission" date="2021-01" db="UniProtKB">
        <authorList>
            <consortium name="EnsemblMetazoa"/>
        </authorList>
    </citation>
    <scope>IDENTIFICATION</scope>
</reference>
<name>A0A7M7LL48_STRPU</name>
<accession>A0A7M7LL48</accession>
<dbReference type="SMART" id="SM00248">
    <property type="entry name" value="ANK"/>
    <property type="match status" value="5"/>
</dbReference>
<feature type="region of interest" description="Disordered" evidence="2">
    <location>
        <begin position="303"/>
        <end position="347"/>
    </location>
</feature>
<dbReference type="InterPro" id="IPR036770">
    <property type="entry name" value="Ankyrin_rpt-contain_sf"/>
</dbReference>
<protein>
    <submittedName>
        <fullName evidence="3">Uncharacterized protein</fullName>
    </submittedName>
</protein>
<keyword evidence="4" id="KW-1185">Reference proteome</keyword>
<sequence>MISTQSNRVSSWETSGTMDRLLVNTVVTSLPEIWSPGGTGIHRAILGGRLHQVRLLISMKANVNKRDSAGYTPLMVAAMLTPEEHGMKCIKVLLKAGAELNILDFMGRSALGLACLHGREKAVEALLPEDKLEKNMPDKNGDTPLNLAASQGYTNIVKRLVSSFKKDCIVVDKRNKQGCTALLLATKLGHYDCARILLDEGKASVSSRDNDYFMNSTEWAKFSQQKLIDEIKSRSSMFVNDPRMKSADPRSESVPPPATSSSSRTVRRFIPPYHSFNKEIQMIGQLRRQQDQLTQLILAFQERDKDRNSESSSRCGNRRKDSRVSSAASAATDRLDPRGIQERNSPNIPLDLGILFRLYTEQQKSRPSQAANRHLLLGSIPSMIEPSDGHGSATGRPPPVRRHNTSVVATNNSNSSNLKRRTTITSVS</sequence>
<organism evidence="3 4">
    <name type="scientific">Strongylocentrotus purpuratus</name>
    <name type="common">Purple sea urchin</name>
    <dbReference type="NCBI Taxonomy" id="7668"/>
    <lineage>
        <taxon>Eukaryota</taxon>
        <taxon>Metazoa</taxon>
        <taxon>Echinodermata</taxon>
        <taxon>Eleutherozoa</taxon>
        <taxon>Echinozoa</taxon>
        <taxon>Echinoidea</taxon>
        <taxon>Euechinoidea</taxon>
        <taxon>Echinacea</taxon>
        <taxon>Camarodonta</taxon>
        <taxon>Echinidea</taxon>
        <taxon>Strongylocentrotidae</taxon>
        <taxon>Strongylocentrotus</taxon>
    </lineage>
</organism>
<evidence type="ECO:0000256" key="2">
    <source>
        <dbReference type="SAM" id="MobiDB-lite"/>
    </source>
</evidence>
<dbReference type="Proteomes" id="UP000007110">
    <property type="component" value="Unassembled WGS sequence"/>
</dbReference>
<evidence type="ECO:0000313" key="3">
    <source>
        <dbReference type="EnsemblMetazoa" id="XP_003724545"/>
    </source>
</evidence>
<dbReference type="PROSITE" id="PS50088">
    <property type="entry name" value="ANK_REPEAT"/>
    <property type="match status" value="3"/>
</dbReference>
<feature type="region of interest" description="Disordered" evidence="2">
    <location>
        <begin position="238"/>
        <end position="268"/>
    </location>
</feature>
<proteinExistence type="predicted"/>
<dbReference type="EnsemblMetazoa" id="XM_003724497">
    <property type="protein sequence ID" value="XP_003724545"/>
    <property type="gene ID" value="LOC100889670"/>
</dbReference>
<evidence type="ECO:0000313" key="4">
    <source>
        <dbReference type="Proteomes" id="UP000007110"/>
    </source>
</evidence>
<feature type="repeat" description="ANK" evidence="1">
    <location>
        <begin position="140"/>
        <end position="162"/>
    </location>
</feature>
<dbReference type="RefSeq" id="XP_003724545.1">
    <property type="nucleotide sequence ID" value="XM_003724497.3"/>
</dbReference>
<evidence type="ECO:0000256" key="1">
    <source>
        <dbReference type="PROSITE-ProRule" id="PRU00023"/>
    </source>
</evidence>
<feature type="region of interest" description="Disordered" evidence="2">
    <location>
        <begin position="381"/>
        <end position="428"/>
    </location>
</feature>
<dbReference type="PROSITE" id="PS50297">
    <property type="entry name" value="ANK_REP_REGION"/>
    <property type="match status" value="3"/>
</dbReference>
<dbReference type="PANTHER" id="PTHR24184:SF11">
    <property type="entry name" value="ANKYRIN REPEAT AND SOCS BOX CONTAINING 3"/>
    <property type="match status" value="1"/>
</dbReference>
<keyword evidence="1" id="KW-0040">ANK repeat</keyword>
<dbReference type="InParanoid" id="A0A7M7LL48"/>
<dbReference type="PANTHER" id="PTHR24184">
    <property type="entry name" value="SI:CH211-189E2.2"/>
    <property type="match status" value="1"/>
</dbReference>
<feature type="repeat" description="ANK" evidence="1">
    <location>
        <begin position="69"/>
        <end position="105"/>
    </location>
</feature>
<feature type="repeat" description="ANK" evidence="1">
    <location>
        <begin position="36"/>
        <end position="68"/>
    </location>
</feature>
<dbReference type="GeneID" id="100889670"/>
<feature type="compositionally biased region" description="Low complexity" evidence="2">
    <location>
        <begin position="405"/>
        <end position="417"/>
    </location>
</feature>
<feature type="compositionally biased region" description="Basic and acidic residues" evidence="2">
    <location>
        <begin position="242"/>
        <end position="251"/>
    </location>
</feature>
<dbReference type="KEGG" id="spu:100889670"/>
<dbReference type="OMA" id="TEWAKFS"/>